<keyword evidence="8" id="KW-0406">Ion transport</keyword>
<dbReference type="SMART" id="SM00382">
    <property type="entry name" value="AAA"/>
    <property type="match status" value="1"/>
</dbReference>
<dbReference type="GO" id="GO:0005886">
    <property type="term" value="C:plasma membrane"/>
    <property type="evidence" value="ECO:0007669"/>
    <property type="project" value="UniProtKB-SubCell"/>
</dbReference>
<dbReference type="PROSITE" id="PS50893">
    <property type="entry name" value="ABC_TRANSPORTER_2"/>
    <property type="match status" value="1"/>
</dbReference>
<organism evidence="11 12">
    <name type="scientific">Bacteroides stercoris</name>
    <dbReference type="NCBI Taxonomy" id="46506"/>
    <lineage>
        <taxon>Bacteria</taxon>
        <taxon>Pseudomonadati</taxon>
        <taxon>Bacteroidota</taxon>
        <taxon>Bacteroidia</taxon>
        <taxon>Bacteroidales</taxon>
        <taxon>Bacteroidaceae</taxon>
        <taxon>Bacteroides</taxon>
    </lineage>
</organism>
<keyword evidence="2" id="KW-0813">Transport</keyword>
<evidence type="ECO:0000313" key="12">
    <source>
        <dbReference type="Proteomes" id="UP000285305"/>
    </source>
</evidence>
<evidence type="ECO:0000256" key="2">
    <source>
        <dbReference type="ARBA" id="ARBA00022448"/>
    </source>
</evidence>
<dbReference type="Gene3D" id="3.40.50.300">
    <property type="entry name" value="P-loop containing nucleotide triphosphate hydrolases"/>
    <property type="match status" value="1"/>
</dbReference>
<evidence type="ECO:0000256" key="1">
    <source>
        <dbReference type="ARBA" id="ARBA00004202"/>
    </source>
</evidence>
<keyword evidence="3" id="KW-1003">Cell membrane</keyword>
<dbReference type="PANTHER" id="PTHR42771">
    <property type="entry name" value="IRON(3+)-HYDROXAMATE IMPORT ATP-BINDING PROTEIN FHUC"/>
    <property type="match status" value="1"/>
</dbReference>
<sequence length="263" mass="29505">MGSITKQIHHRMIELHHFSIGYKENSLLHEVNATIKKGQLTALIGRNGTGKSTLLRAIAGLNRYYSGKIILDGHDITCMRSEDMAKTLAVVTTERMRIANLRCKDVVAIGRAPYTNWIGRMQETDKEIVMQSLISVGMEAYANRTMDKMSDGECQRVMIARALAQSTPIILLDEPTSFLDMPNRYELCTLLTRLAHNEGKCILFSTHELDIALSFTDAIALIDSPQLLCMTTEKMRQSGCIERLFQNTCVSFNSMTGIIKVSR</sequence>
<evidence type="ECO:0000256" key="8">
    <source>
        <dbReference type="ARBA" id="ARBA00023065"/>
    </source>
</evidence>
<evidence type="ECO:0000256" key="5">
    <source>
        <dbReference type="ARBA" id="ARBA00022741"/>
    </source>
</evidence>
<dbReference type="InterPro" id="IPR051535">
    <property type="entry name" value="Siderophore_ABC-ATPase"/>
</dbReference>
<evidence type="ECO:0000256" key="4">
    <source>
        <dbReference type="ARBA" id="ARBA00022496"/>
    </source>
</evidence>
<dbReference type="InterPro" id="IPR027417">
    <property type="entry name" value="P-loop_NTPase"/>
</dbReference>
<dbReference type="InterPro" id="IPR003593">
    <property type="entry name" value="AAA+_ATPase"/>
</dbReference>
<dbReference type="GO" id="GO:0016887">
    <property type="term" value="F:ATP hydrolysis activity"/>
    <property type="evidence" value="ECO:0007669"/>
    <property type="project" value="InterPro"/>
</dbReference>
<feature type="domain" description="ABC transporter" evidence="10">
    <location>
        <begin position="13"/>
        <end position="257"/>
    </location>
</feature>
<comment type="subcellular location">
    <subcellularLocation>
        <location evidence="1">Cell membrane</location>
        <topology evidence="1">Peripheral membrane protein</topology>
    </subcellularLocation>
</comment>
<dbReference type="SUPFAM" id="SSF52540">
    <property type="entry name" value="P-loop containing nucleoside triphosphate hydrolases"/>
    <property type="match status" value="1"/>
</dbReference>
<reference evidence="11 12" key="1">
    <citation type="submission" date="2018-08" db="EMBL/GenBank/DDBJ databases">
        <title>A genome reference for cultivated species of the human gut microbiota.</title>
        <authorList>
            <person name="Zou Y."/>
            <person name="Xue W."/>
            <person name="Luo G."/>
        </authorList>
    </citation>
    <scope>NUCLEOTIDE SEQUENCE [LARGE SCALE GENOMIC DNA]</scope>
    <source>
        <strain evidence="11 12">AM36-9BH</strain>
    </source>
</reference>
<dbReference type="FunFam" id="3.40.50.300:FF:000134">
    <property type="entry name" value="Iron-enterobactin ABC transporter ATP-binding protein"/>
    <property type="match status" value="1"/>
</dbReference>
<dbReference type="InterPro" id="IPR003439">
    <property type="entry name" value="ABC_transporter-like_ATP-bd"/>
</dbReference>
<dbReference type="PANTHER" id="PTHR42771:SF4">
    <property type="entry name" value="IRON(3+)-HYDROXAMATE IMPORT ATP-BINDING PROTEIN FHUC"/>
    <property type="match status" value="1"/>
</dbReference>
<dbReference type="CDD" id="cd03214">
    <property type="entry name" value="ABC_Iron-Siderophores_B12_Hemin"/>
    <property type="match status" value="1"/>
</dbReference>
<dbReference type="GO" id="GO:0006826">
    <property type="term" value="P:iron ion transport"/>
    <property type="evidence" value="ECO:0007669"/>
    <property type="project" value="UniProtKB-KW"/>
</dbReference>
<dbReference type="Proteomes" id="UP000285305">
    <property type="component" value="Unassembled WGS sequence"/>
</dbReference>
<keyword evidence="4" id="KW-0410">Iron transport</keyword>
<proteinExistence type="predicted"/>
<protein>
    <submittedName>
        <fullName evidence="11">ABC transporter ATP-binding protein</fullName>
    </submittedName>
</protein>
<evidence type="ECO:0000256" key="6">
    <source>
        <dbReference type="ARBA" id="ARBA00022840"/>
    </source>
</evidence>
<evidence type="ECO:0000256" key="7">
    <source>
        <dbReference type="ARBA" id="ARBA00023004"/>
    </source>
</evidence>
<evidence type="ECO:0000256" key="9">
    <source>
        <dbReference type="ARBA" id="ARBA00023136"/>
    </source>
</evidence>
<dbReference type="Pfam" id="PF00005">
    <property type="entry name" value="ABC_tran"/>
    <property type="match status" value="1"/>
</dbReference>
<keyword evidence="7" id="KW-0408">Iron</keyword>
<name>A0A413ZKK4_BACSE</name>
<dbReference type="AlphaFoldDB" id="A0A413ZKK4"/>
<keyword evidence="6 11" id="KW-0067">ATP-binding</keyword>
<gene>
    <name evidence="11" type="ORF">DW853_16275</name>
</gene>
<comment type="caution">
    <text evidence="11">The sequence shown here is derived from an EMBL/GenBank/DDBJ whole genome shotgun (WGS) entry which is preliminary data.</text>
</comment>
<dbReference type="EMBL" id="QSHQ01000053">
    <property type="protein sequence ID" value="RHC25095.1"/>
    <property type="molecule type" value="Genomic_DNA"/>
</dbReference>
<evidence type="ECO:0000313" key="11">
    <source>
        <dbReference type="EMBL" id="RHC25095.1"/>
    </source>
</evidence>
<evidence type="ECO:0000256" key="3">
    <source>
        <dbReference type="ARBA" id="ARBA00022475"/>
    </source>
</evidence>
<accession>A0A413ZKK4</accession>
<evidence type="ECO:0000259" key="10">
    <source>
        <dbReference type="PROSITE" id="PS50893"/>
    </source>
</evidence>
<dbReference type="GO" id="GO:0005524">
    <property type="term" value="F:ATP binding"/>
    <property type="evidence" value="ECO:0007669"/>
    <property type="project" value="UniProtKB-KW"/>
</dbReference>
<keyword evidence="9" id="KW-0472">Membrane</keyword>
<keyword evidence="5" id="KW-0547">Nucleotide-binding</keyword>